<dbReference type="Pfam" id="PF01832">
    <property type="entry name" value="Glucosaminidase"/>
    <property type="match status" value="1"/>
</dbReference>
<dbReference type="Proteomes" id="UP000234237">
    <property type="component" value="Chromosome"/>
</dbReference>
<accession>A0A2K9IX05</accession>
<evidence type="ECO:0000313" key="3">
    <source>
        <dbReference type="EMBL" id="AUJ23985.1"/>
    </source>
</evidence>
<proteinExistence type="predicted"/>
<dbReference type="RefSeq" id="WP_101932836.1">
    <property type="nucleotide sequence ID" value="NZ_CP018622.1"/>
</dbReference>
<dbReference type="InterPro" id="IPR003646">
    <property type="entry name" value="SH3-like_bac-type"/>
</dbReference>
<feature type="domain" description="SH3b" evidence="2">
    <location>
        <begin position="736"/>
        <end position="807"/>
    </location>
</feature>
<protein>
    <submittedName>
        <fullName evidence="3">Beta-N-acetylglucosaminidase</fullName>
        <ecNumber evidence="3">3.2.1.96</ecNumber>
    </submittedName>
</protein>
<dbReference type="InterPro" id="IPR002901">
    <property type="entry name" value="MGlyc_endo_b_GlcNAc-like_dom"/>
</dbReference>
<reference evidence="4" key="1">
    <citation type="submission" date="2016-11" db="EMBL/GenBank/DDBJ databases">
        <title>Complete genome sequence of Virgibacillus pantothenticus 21D, a halophilic bacterium isolated from the deep hypersaline anoxic basin Discovery in the Mediterranean Sea.</title>
        <authorList>
            <person name="Zeaiter Z."/>
            <person name="Booth J.M."/>
            <person name="Prosdocimi E.M."/>
            <person name="Mapelli F."/>
            <person name="Fusi M."/>
            <person name="Daffonchio D."/>
            <person name="Borin S."/>
            <person name="Crotti E."/>
        </authorList>
    </citation>
    <scope>NUCLEOTIDE SEQUENCE [LARGE SCALE GENOMIC DNA]</scope>
    <source>
        <strain evidence="4">21D</strain>
    </source>
</reference>
<keyword evidence="3" id="KW-0326">Glycosidase</keyword>
<sequence>MRRITSILLIFIFTFAVYLPLSAVEKEDAYKLVELKKDILISEHLTLEKGTFVFVEETEKNKKLINFEGNSFLVSEDSLKYLTKSEKNDLLEKVNYIDNDYIKEDKFSYQRVDELFGANGGKIKIKKNETEEDVKLPVHILNGAEVVYIGNTVFYVDETDYEQNLQRNEEAVEEEQLDEENGEAVEEEQLDEENGEAVEEEQLDEENGEAVEEEQLDEENGEAVEEEQLDEENGEAVEEGQLDEENGEIEKKQKGDHNSNPKVVEKRNLKASMARSWGDYFKVTSDNATVYDIRNGKYKKVGQLIKGQEYKRVGQSGNYHKIQYGDYYAYIHTGHTEPSNGSNIANENTKYNNSNRDFIAKNDITVYDNSSGSFKAFGIISAGTKFAIATDAGNFWRIIYGNRVGYVYKSGTKVPFQENDNYFKVTSDNATVYDIRNGKYKKVGQLIKGQEYKRVGQSGNYHKIQYGDYYAYIHTGHTEPSNGSNIANENTKYNNSNRDFIAKNDITVYDNSSGSFKAFGIISAGTKFAIATDAGNFWRIIYGNRVGYVYKSGTKNEFSNSDNYIEATSNGPVYDIRSGDYKKVAELEKGQVYRRIGQSGNYHILRLGDFRGFVHTSHTVLGNKSKITNEKENEEDINDKIVITKKTPVYDNTSGSFVKFGSLTEGVIYRIVSNGNHYAKIIFGDRIGFVNKKNFNVYGTEYTKYDISLNEAVNIQMTAGPQTDKKYDTYVSKNYIKDGKVTATTLNVRGGPGSSYWIVGQLSKGTSVDIIDEKNGWYQIDFKKRWVNASPEDVRYYLDPNNFINDEKQKFQFLDLARSSDVTASVLNNYLRGKGSLAGQGQAFIDASRINGVNDIYLVSHAVLETGNGSSTLAQGVEYKGVTVYNMFGIGAYDSCPIECGVKRAYDEGWTTPYKAIVGGAKFIGDGYINNGQNTLYKMRWDPQAMDDNNRFGKQYATDIGWASKQVYTMYNLYQEIGSYNLYLDVPDYK</sequence>
<dbReference type="SMART" id="SM00047">
    <property type="entry name" value="LYZ2"/>
    <property type="match status" value="1"/>
</dbReference>
<evidence type="ECO:0000256" key="1">
    <source>
        <dbReference type="SAM" id="MobiDB-lite"/>
    </source>
</evidence>
<dbReference type="Pfam" id="PF08239">
    <property type="entry name" value="SH3_3"/>
    <property type="match status" value="1"/>
</dbReference>
<gene>
    <name evidence="3" type="primary">lytD</name>
    <name evidence="3" type="ORF">A21D_00873</name>
</gene>
<feature type="compositionally biased region" description="Basic and acidic residues" evidence="1">
    <location>
        <begin position="248"/>
        <end position="262"/>
    </location>
</feature>
<dbReference type="EMBL" id="CP018622">
    <property type="protein sequence ID" value="AUJ23985.1"/>
    <property type="molecule type" value="Genomic_DNA"/>
</dbReference>
<dbReference type="InterPro" id="IPR052354">
    <property type="entry name" value="Cell_Wall_Dynamics_Protein"/>
</dbReference>
<dbReference type="Gene3D" id="1.10.530.10">
    <property type="match status" value="1"/>
</dbReference>
<evidence type="ECO:0000259" key="2">
    <source>
        <dbReference type="PROSITE" id="PS51781"/>
    </source>
</evidence>
<feature type="compositionally biased region" description="Acidic residues" evidence="1">
    <location>
        <begin position="171"/>
        <end position="247"/>
    </location>
</feature>
<dbReference type="GO" id="GO:0033925">
    <property type="term" value="F:mannosyl-glycoprotein endo-beta-N-acetylglucosaminidase activity"/>
    <property type="evidence" value="ECO:0007669"/>
    <property type="project" value="UniProtKB-EC"/>
</dbReference>
<organism evidence="3 4">
    <name type="scientific">Virgibacillus dokdonensis</name>
    <dbReference type="NCBI Taxonomy" id="302167"/>
    <lineage>
        <taxon>Bacteria</taxon>
        <taxon>Bacillati</taxon>
        <taxon>Bacillota</taxon>
        <taxon>Bacilli</taxon>
        <taxon>Bacillales</taxon>
        <taxon>Bacillaceae</taxon>
        <taxon>Virgibacillus</taxon>
    </lineage>
</organism>
<keyword evidence="3" id="KW-0378">Hydrolase</keyword>
<dbReference type="GO" id="GO:0004040">
    <property type="term" value="F:amidase activity"/>
    <property type="evidence" value="ECO:0007669"/>
    <property type="project" value="InterPro"/>
</dbReference>
<dbReference type="PANTHER" id="PTHR34408:SF1">
    <property type="entry name" value="GLYCOSYL HYDROLASE FAMILY 19 DOMAIN-CONTAINING PROTEIN HI_1415"/>
    <property type="match status" value="1"/>
</dbReference>
<dbReference type="KEGG" id="vpn:A21D_00873"/>
<dbReference type="PANTHER" id="PTHR34408">
    <property type="entry name" value="FAMILY PROTEIN, PUTATIVE-RELATED"/>
    <property type="match status" value="1"/>
</dbReference>
<feature type="region of interest" description="Disordered" evidence="1">
    <location>
        <begin position="170"/>
        <end position="262"/>
    </location>
</feature>
<dbReference type="SMART" id="SM00287">
    <property type="entry name" value="SH3b"/>
    <property type="match status" value="3"/>
</dbReference>
<dbReference type="Gene3D" id="2.30.30.40">
    <property type="entry name" value="SH3 Domains"/>
    <property type="match status" value="1"/>
</dbReference>
<dbReference type="AlphaFoldDB" id="A0A2K9IX05"/>
<name>A0A2K9IX05_9BACI</name>
<dbReference type="PROSITE" id="PS51781">
    <property type="entry name" value="SH3B"/>
    <property type="match status" value="1"/>
</dbReference>
<dbReference type="EC" id="3.2.1.96" evidence="3"/>
<evidence type="ECO:0000313" key="4">
    <source>
        <dbReference type="Proteomes" id="UP000234237"/>
    </source>
</evidence>